<evidence type="ECO:0000313" key="3">
    <source>
        <dbReference type="EMBL" id="PIR83648.1"/>
    </source>
</evidence>
<feature type="compositionally biased region" description="Pro residues" evidence="1">
    <location>
        <begin position="36"/>
        <end position="48"/>
    </location>
</feature>
<evidence type="ECO:0000256" key="1">
    <source>
        <dbReference type="SAM" id="MobiDB-lite"/>
    </source>
</evidence>
<feature type="compositionally biased region" description="Polar residues" evidence="1">
    <location>
        <begin position="145"/>
        <end position="154"/>
    </location>
</feature>
<dbReference type="EMBL" id="PFBK01000008">
    <property type="protein sequence ID" value="PIR83648.1"/>
    <property type="molecule type" value="Genomic_DNA"/>
</dbReference>
<organism evidence="3 4">
    <name type="scientific">Candidatus Kaiserbacteria bacterium CG10_big_fil_rev_8_21_14_0_10_51_14</name>
    <dbReference type="NCBI Taxonomy" id="1974610"/>
    <lineage>
        <taxon>Bacteria</taxon>
        <taxon>Candidatus Kaiseribacteriota</taxon>
    </lineage>
</organism>
<feature type="compositionally biased region" description="Low complexity" evidence="1">
    <location>
        <begin position="129"/>
        <end position="144"/>
    </location>
</feature>
<evidence type="ECO:0000313" key="4">
    <source>
        <dbReference type="Proteomes" id="UP000231192"/>
    </source>
</evidence>
<comment type="caution">
    <text evidence="3">The sequence shown here is derived from an EMBL/GenBank/DDBJ whole genome shotgun (WGS) entry which is preliminary data.</text>
</comment>
<feature type="compositionally biased region" description="Gly residues" evidence="1">
    <location>
        <begin position="66"/>
        <end position="79"/>
    </location>
</feature>
<gene>
    <name evidence="3" type="ORF">COU18_03120</name>
</gene>
<dbReference type="AlphaFoldDB" id="A0A2H0UB58"/>
<proteinExistence type="predicted"/>
<protein>
    <submittedName>
        <fullName evidence="3">Uncharacterized protein</fullName>
    </submittedName>
</protein>
<keyword evidence="2" id="KW-0732">Signal</keyword>
<evidence type="ECO:0000256" key="2">
    <source>
        <dbReference type="SAM" id="SignalP"/>
    </source>
</evidence>
<feature type="region of interest" description="Disordered" evidence="1">
    <location>
        <begin position="33"/>
        <end position="108"/>
    </location>
</feature>
<dbReference type="Proteomes" id="UP000231192">
    <property type="component" value="Unassembled WGS sequence"/>
</dbReference>
<feature type="signal peptide" evidence="2">
    <location>
        <begin position="1"/>
        <end position="19"/>
    </location>
</feature>
<feature type="region of interest" description="Disordered" evidence="1">
    <location>
        <begin position="127"/>
        <end position="154"/>
    </location>
</feature>
<name>A0A2H0UB58_9BACT</name>
<reference evidence="4" key="1">
    <citation type="submission" date="2017-09" db="EMBL/GenBank/DDBJ databases">
        <title>Depth-based differentiation of microbial function through sediment-hosted aquifers and enrichment of novel symbionts in the deep terrestrial subsurface.</title>
        <authorList>
            <person name="Probst A.J."/>
            <person name="Ladd B."/>
            <person name="Jarett J.K."/>
            <person name="Geller-Mcgrath D.E."/>
            <person name="Sieber C.M.K."/>
            <person name="Emerson J.B."/>
            <person name="Anantharaman K."/>
            <person name="Thomas B.C."/>
            <person name="Malmstrom R."/>
            <person name="Stieglmeier M."/>
            <person name="Klingl A."/>
            <person name="Woyke T."/>
            <person name="Ryan C.M."/>
            <person name="Banfield J.F."/>
        </authorList>
    </citation>
    <scope>NUCLEOTIDE SEQUENCE [LARGE SCALE GENOMIC DNA]</scope>
</reference>
<feature type="chain" id="PRO_5013836621" evidence="2">
    <location>
        <begin position="20"/>
        <end position="316"/>
    </location>
</feature>
<feature type="compositionally biased region" description="Low complexity" evidence="1">
    <location>
        <begin position="80"/>
        <end position="108"/>
    </location>
</feature>
<accession>A0A2H0UB58</accession>
<sequence length="316" mass="32105">MKFVAVCIFVAVITPVAWVSAYSYDDSVVIEIGDGVPPPPQTPNPPPSSGGSSPGGGENGSSPSSSGGGEGGGSQGANGAGSTIQGGSSSGSDTSSGGTSSSSSSDDPASALFELLVAEGAVSGGALQSGASNSGTGSGAPSTNEHASGSSETTVNAAKLRAAIRGKSSLRDLLDTYSSGYRTGTYRLSGRGLGLLGASAVMEDANIDELTFGATKFEMVYRSRGYVLGFIPKTFPLRIAVNPQASITSDRVVLTLPWYRFILRKLFKISTLRAEIDSLVIGDVAQDGDTPADVQARLFDSISFSLQQKVGAIRVN</sequence>